<dbReference type="SUPFAM" id="SSF102114">
    <property type="entry name" value="Radical SAM enzymes"/>
    <property type="match status" value="1"/>
</dbReference>
<comment type="caution">
    <text evidence="6">The sequence shown here is derived from an EMBL/GenBank/DDBJ whole genome shotgun (WGS) entry which is preliminary data.</text>
</comment>
<dbReference type="GO" id="GO:0051536">
    <property type="term" value="F:iron-sulfur cluster binding"/>
    <property type="evidence" value="ECO:0007669"/>
    <property type="project" value="UniProtKB-KW"/>
</dbReference>
<dbReference type="Gene3D" id="3.20.20.70">
    <property type="entry name" value="Aldolase class I"/>
    <property type="match status" value="1"/>
</dbReference>
<keyword evidence="1" id="KW-0949">S-adenosyl-L-methionine</keyword>
<dbReference type="CDD" id="cd01335">
    <property type="entry name" value="Radical_SAM"/>
    <property type="match status" value="1"/>
</dbReference>
<dbReference type="InterPro" id="IPR006638">
    <property type="entry name" value="Elp3/MiaA/NifB-like_rSAM"/>
</dbReference>
<evidence type="ECO:0000256" key="2">
    <source>
        <dbReference type="ARBA" id="ARBA00022723"/>
    </source>
</evidence>
<accession>A0A919S041</accession>
<dbReference type="AlphaFoldDB" id="A0A919S041"/>
<dbReference type="PROSITE" id="PS51918">
    <property type="entry name" value="RADICAL_SAM"/>
    <property type="match status" value="1"/>
</dbReference>
<keyword evidence="4" id="KW-0411">Iron-sulfur</keyword>
<keyword evidence="7" id="KW-1185">Reference proteome</keyword>
<dbReference type="SFLD" id="SFLDS00029">
    <property type="entry name" value="Radical_SAM"/>
    <property type="match status" value="1"/>
</dbReference>
<dbReference type="Pfam" id="PF04055">
    <property type="entry name" value="Radical_SAM"/>
    <property type="match status" value="1"/>
</dbReference>
<name>A0A919S041_9CLOT</name>
<evidence type="ECO:0000313" key="6">
    <source>
        <dbReference type="EMBL" id="GIM29765.1"/>
    </source>
</evidence>
<dbReference type="NCBIfam" id="NF045502">
    <property type="entry name" value="variant_rSAM"/>
    <property type="match status" value="1"/>
</dbReference>
<dbReference type="GO" id="GO:0003824">
    <property type="term" value="F:catalytic activity"/>
    <property type="evidence" value="ECO:0007669"/>
    <property type="project" value="InterPro"/>
</dbReference>
<keyword evidence="3" id="KW-0408">Iron</keyword>
<evidence type="ECO:0000256" key="4">
    <source>
        <dbReference type="ARBA" id="ARBA00023014"/>
    </source>
</evidence>
<keyword evidence="2" id="KW-0479">Metal-binding</keyword>
<dbReference type="InterPro" id="IPR058240">
    <property type="entry name" value="rSAM_sf"/>
</dbReference>
<dbReference type="SMART" id="SM00729">
    <property type="entry name" value="Elp3"/>
    <property type="match status" value="1"/>
</dbReference>
<protein>
    <submittedName>
        <fullName evidence="6">Radical SAM protein</fullName>
    </submittedName>
</protein>
<organism evidence="6 7">
    <name type="scientific">Clostridium polyendosporum</name>
    <dbReference type="NCBI Taxonomy" id="69208"/>
    <lineage>
        <taxon>Bacteria</taxon>
        <taxon>Bacillati</taxon>
        <taxon>Bacillota</taxon>
        <taxon>Clostridia</taxon>
        <taxon>Eubacteriales</taxon>
        <taxon>Clostridiaceae</taxon>
        <taxon>Clostridium</taxon>
    </lineage>
</organism>
<dbReference type="EMBL" id="BOPZ01000022">
    <property type="protein sequence ID" value="GIM29765.1"/>
    <property type="molecule type" value="Genomic_DNA"/>
</dbReference>
<proteinExistence type="predicted"/>
<gene>
    <name evidence="6" type="ORF">CPJCM30710_24310</name>
</gene>
<sequence>MSNIKKQLYKELEIKNEVTVEGIDINPKIFANLDLGGKYQEQIHTLFEYDRHPHAGIDFPVGFTSPNGLKIPFRWDKSSKYSVNYDGNKYYLTHKGHEVFPIEFLTRPRYYDLKTSDGMEMSHVATYNREGTIFVAYSNECSLKDKGLDCLYCNINATKDTYGEKQGIFWKYPKQIGETAAAAYKNGARHITISGGFIPERREVDYYIDVAEAIKEHTGLDDFNGTGVIGAPADLEVIDKYKEAGYRTIAMNIEVWDRNIFKTICPGKEQQCGGWEHWVNALEYAVKVFGHGRVRSNIVAGIEPKKSTLEGIEYLASKGVICSAGAWCPNPGSALEGHRSPEPQWHLDLSNKIYSIYKKAGFTYDQLYDCSAAPTSLCHDLYKINDELLPVFKQVNNKSLSERIVV</sequence>
<feature type="domain" description="Radical SAM core" evidence="5">
    <location>
        <begin position="127"/>
        <end position="367"/>
    </location>
</feature>
<dbReference type="RefSeq" id="WP_212904453.1">
    <property type="nucleotide sequence ID" value="NZ_BOPZ01000022.1"/>
</dbReference>
<evidence type="ECO:0000256" key="1">
    <source>
        <dbReference type="ARBA" id="ARBA00022691"/>
    </source>
</evidence>
<dbReference type="GO" id="GO:0046872">
    <property type="term" value="F:metal ion binding"/>
    <property type="evidence" value="ECO:0007669"/>
    <property type="project" value="UniProtKB-KW"/>
</dbReference>
<dbReference type="Proteomes" id="UP000679179">
    <property type="component" value="Unassembled WGS sequence"/>
</dbReference>
<evidence type="ECO:0000313" key="7">
    <source>
        <dbReference type="Proteomes" id="UP000679179"/>
    </source>
</evidence>
<evidence type="ECO:0000256" key="3">
    <source>
        <dbReference type="ARBA" id="ARBA00023004"/>
    </source>
</evidence>
<evidence type="ECO:0000259" key="5">
    <source>
        <dbReference type="PROSITE" id="PS51918"/>
    </source>
</evidence>
<dbReference type="InterPro" id="IPR013785">
    <property type="entry name" value="Aldolase_TIM"/>
</dbReference>
<dbReference type="InterPro" id="IPR007197">
    <property type="entry name" value="rSAM"/>
</dbReference>
<reference evidence="6" key="1">
    <citation type="submission" date="2021-03" db="EMBL/GenBank/DDBJ databases">
        <title>Taxonomic study of Clostridium polyendosporum from meadow-gley soil under rice.</title>
        <authorList>
            <person name="Kobayashi H."/>
            <person name="Tanizawa Y."/>
            <person name="Yagura M."/>
        </authorList>
    </citation>
    <scope>NUCLEOTIDE SEQUENCE</scope>
    <source>
        <strain evidence="6">JCM 30710</strain>
    </source>
</reference>